<dbReference type="Proteomes" id="UP001589609">
    <property type="component" value="Unassembled WGS sequence"/>
</dbReference>
<sequence length="135" mass="16228">MSEIVLNSQHIFRKEAGRTSLKQNEYLNLPDLQFFNWCNQQYRLNRGIYNTIDEWFYHYGIKEILSRRIYILAFLGFVQETEQESDQHKFIRFGNRGLTKQLTEFIAIQDKESKQNKKSSAMRSHFVRNTSKLPE</sequence>
<evidence type="ECO:0000256" key="1">
    <source>
        <dbReference type="SAM" id="MobiDB-lite"/>
    </source>
</evidence>
<proteinExistence type="predicted"/>
<keyword evidence="3" id="KW-1185">Reference proteome</keyword>
<protein>
    <submittedName>
        <fullName evidence="2">Uncharacterized protein</fullName>
    </submittedName>
</protein>
<organism evidence="2 3">
    <name type="scientific">Ectobacillus funiculus</name>
    <dbReference type="NCBI Taxonomy" id="137993"/>
    <lineage>
        <taxon>Bacteria</taxon>
        <taxon>Bacillati</taxon>
        <taxon>Bacillota</taxon>
        <taxon>Bacilli</taxon>
        <taxon>Bacillales</taxon>
        <taxon>Bacillaceae</taxon>
        <taxon>Ectobacillus</taxon>
    </lineage>
</organism>
<name>A0ABV5WLE4_9BACI</name>
<comment type="caution">
    <text evidence="2">The sequence shown here is derived from an EMBL/GenBank/DDBJ whole genome shotgun (WGS) entry which is preliminary data.</text>
</comment>
<dbReference type="RefSeq" id="WP_379951626.1">
    <property type="nucleotide sequence ID" value="NZ_JBHMAF010000193.1"/>
</dbReference>
<evidence type="ECO:0000313" key="3">
    <source>
        <dbReference type="Proteomes" id="UP001589609"/>
    </source>
</evidence>
<feature type="compositionally biased region" description="Polar residues" evidence="1">
    <location>
        <begin position="118"/>
        <end position="135"/>
    </location>
</feature>
<feature type="region of interest" description="Disordered" evidence="1">
    <location>
        <begin position="113"/>
        <end position="135"/>
    </location>
</feature>
<reference evidence="2 3" key="1">
    <citation type="submission" date="2024-09" db="EMBL/GenBank/DDBJ databases">
        <authorList>
            <person name="Sun Q."/>
            <person name="Mori K."/>
        </authorList>
    </citation>
    <scope>NUCLEOTIDE SEQUENCE [LARGE SCALE GENOMIC DNA]</scope>
    <source>
        <strain evidence="2 3">JCM 11201</strain>
    </source>
</reference>
<evidence type="ECO:0000313" key="2">
    <source>
        <dbReference type="EMBL" id="MFB9761464.1"/>
    </source>
</evidence>
<gene>
    <name evidence="2" type="ORF">ACFFMS_24775</name>
</gene>
<accession>A0ABV5WLE4</accession>
<dbReference type="EMBL" id="JBHMAF010000193">
    <property type="protein sequence ID" value="MFB9761464.1"/>
    <property type="molecule type" value="Genomic_DNA"/>
</dbReference>